<evidence type="ECO:0000313" key="1">
    <source>
        <dbReference type="EMBL" id="KIM85611.1"/>
    </source>
</evidence>
<evidence type="ECO:0000313" key="2">
    <source>
        <dbReference type="Proteomes" id="UP000054166"/>
    </source>
</evidence>
<reference evidence="2" key="2">
    <citation type="submission" date="2015-01" db="EMBL/GenBank/DDBJ databases">
        <title>Evolutionary Origins and Diversification of the Mycorrhizal Mutualists.</title>
        <authorList>
            <consortium name="DOE Joint Genome Institute"/>
            <consortium name="Mycorrhizal Genomics Consortium"/>
            <person name="Kohler A."/>
            <person name="Kuo A."/>
            <person name="Nagy L.G."/>
            <person name="Floudas D."/>
            <person name="Copeland A."/>
            <person name="Barry K.W."/>
            <person name="Cichocki N."/>
            <person name="Veneault-Fourrey C."/>
            <person name="LaButti K."/>
            <person name="Lindquist E.A."/>
            <person name="Lipzen A."/>
            <person name="Lundell T."/>
            <person name="Morin E."/>
            <person name="Murat C."/>
            <person name="Riley R."/>
            <person name="Ohm R."/>
            <person name="Sun H."/>
            <person name="Tunlid A."/>
            <person name="Henrissat B."/>
            <person name="Grigoriev I.V."/>
            <person name="Hibbett D.S."/>
            <person name="Martin F."/>
        </authorList>
    </citation>
    <scope>NUCLEOTIDE SEQUENCE [LARGE SCALE GENOMIC DNA]</scope>
    <source>
        <strain evidence="2">F 1598</strain>
    </source>
</reference>
<keyword evidence="2" id="KW-1185">Reference proteome</keyword>
<name>A0A0C3G4S6_PILCF</name>
<dbReference type="OrthoDB" id="2322499at2759"/>
<organism evidence="1 2">
    <name type="scientific">Piloderma croceum (strain F 1598)</name>
    <dbReference type="NCBI Taxonomy" id="765440"/>
    <lineage>
        <taxon>Eukaryota</taxon>
        <taxon>Fungi</taxon>
        <taxon>Dikarya</taxon>
        <taxon>Basidiomycota</taxon>
        <taxon>Agaricomycotina</taxon>
        <taxon>Agaricomycetes</taxon>
        <taxon>Agaricomycetidae</taxon>
        <taxon>Atheliales</taxon>
        <taxon>Atheliaceae</taxon>
        <taxon>Piloderma</taxon>
    </lineage>
</organism>
<dbReference type="Proteomes" id="UP000054166">
    <property type="component" value="Unassembled WGS sequence"/>
</dbReference>
<dbReference type="InParanoid" id="A0A0C3G4S6"/>
<reference evidence="1 2" key="1">
    <citation type="submission" date="2014-04" db="EMBL/GenBank/DDBJ databases">
        <authorList>
            <consortium name="DOE Joint Genome Institute"/>
            <person name="Kuo A."/>
            <person name="Tarkka M."/>
            <person name="Buscot F."/>
            <person name="Kohler A."/>
            <person name="Nagy L.G."/>
            <person name="Floudas D."/>
            <person name="Copeland A."/>
            <person name="Barry K.W."/>
            <person name="Cichocki N."/>
            <person name="Veneault-Fourrey C."/>
            <person name="LaButti K."/>
            <person name="Lindquist E.A."/>
            <person name="Lipzen A."/>
            <person name="Lundell T."/>
            <person name="Morin E."/>
            <person name="Murat C."/>
            <person name="Sun H."/>
            <person name="Tunlid A."/>
            <person name="Henrissat B."/>
            <person name="Grigoriev I.V."/>
            <person name="Hibbett D.S."/>
            <person name="Martin F."/>
            <person name="Nordberg H.P."/>
            <person name="Cantor M.N."/>
            <person name="Hua S.X."/>
        </authorList>
    </citation>
    <scope>NUCLEOTIDE SEQUENCE [LARGE SCALE GENOMIC DNA]</scope>
    <source>
        <strain evidence="1 2">F 1598</strain>
    </source>
</reference>
<proteinExistence type="predicted"/>
<dbReference type="EMBL" id="KN832984">
    <property type="protein sequence ID" value="KIM85611.1"/>
    <property type="molecule type" value="Genomic_DNA"/>
</dbReference>
<dbReference type="AlphaFoldDB" id="A0A0C3G4S6"/>
<protein>
    <submittedName>
        <fullName evidence="1">Uncharacterized protein</fullName>
    </submittedName>
</protein>
<sequence>MEMIIKRYQELETDPTALKHFVDHQQNLSSQMMETATHLAEWARMSKSQKAAESWERMQNREASIEAKLLELGWVRDDFPSEWDSKWHALIKQPRELTPHLWKILRPKLEALLEEHKHAQAEAVIRIRRDQREREFEPIWDEFVVSHSWDSQPWSLPRFVDACELPAINRMLAEDESRIPVTAERWQAVVGFVPNDLNRFADQVMRDIVKLLKVAASETNTVKAEAATAEDAHEDMDSSIFKRASSLLSCGVTGCQNLYTFPEILEEEHVTPYRYRNFRDRKWPDLLSRLKHEPEVFRCASLVLKTLGWPEDTHLAAFDECNIKLICLCGNPKFQQPMDFRSLCERGEIHLILETLYSTTTMI</sequence>
<gene>
    <name evidence="1" type="ORF">PILCRDRAFT_339443</name>
</gene>
<accession>A0A0C3G4S6</accession>
<dbReference type="HOGENOM" id="CLU_763157_0_0_1"/>